<gene>
    <name evidence="12" type="ORF">EV693_1157</name>
</gene>
<keyword evidence="4 9" id="KW-0812">Transmembrane</keyword>
<comment type="subcellular location">
    <subcellularLocation>
        <location evidence="1 9">Cell outer membrane</location>
        <topology evidence="1 9">Multi-pass membrane protein</topology>
    </subcellularLocation>
</comment>
<dbReference type="PROSITE" id="PS52016">
    <property type="entry name" value="TONB_DEPENDENT_REC_3"/>
    <property type="match status" value="1"/>
</dbReference>
<keyword evidence="6" id="KW-0798">TonB box</keyword>
<dbReference type="GO" id="GO:0015344">
    <property type="term" value="F:siderophore uptake transmembrane transporter activity"/>
    <property type="evidence" value="ECO:0007669"/>
    <property type="project" value="TreeGrafter"/>
</dbReference>
<dbReference type="Gene3D" id="2.40.170.20">
    <property type="entry name" value="TonB-dependent receptor, beta-barrel domain"/>
    <property type="match status" value="1"/>
</dbReference>
<name>A0A4R2N592_9PAST</name>
<evidence type="ECO:0000256" key="3">
    <source>
        <dbReference type="ARBA" id="ARBA00022452"/>
    </source>
</evidence>
<dbReference type="PANTHER" id="PTHR30069:SF50">
    <property type="entry name" value="TONB-DEPENDENT RECEPTOR HI_1217-RELATED"/>
    <property type="match status" value="1"/>
</dbReference>
<dbReference type="SUPFAM" id="SSF56935">
    <property type="entry name" value="Porins"/>
    <property type="match status" value="1"/>
</dbReference>
<keyword evidence="5" id="KW-0732">Signal</keyword>
<evidence type="ECO:0000256" key="10">
    <source>
        <dbReference type="PROSITE-ProRule" id="PRU10144"/>
    </source>
</evidence>
<keyword evidence="3 9" id="KW-1134">Transmembrane beta strand</keyword>
<dbReference type="PROSITE" id="PS01156">
    <property type="entry name" value="TONB_DEPENDENT_REC_2"/>
    <property type="match status" value="1"/>
</dbReference>
<dbReference type="InterPro" id="IPR036942">
    <property type="entry name" value="Beta-barrel_TonB_sf"/>
</dbReference>
<keyword evidence="2 9" id="KW-0813">Transport</keyword>
<reference evidence="12 13" key="1">
    <citation type="submission" date="2019-03" db="EMBL/GenBank/DDBJ databases">
        <title>Genomic Encyclopedia of Type Strains, Phase IV (KMG-IV): sequencing the most valuable type-strain genomes for metagenomic binning, comparative biology and taxonomic classification.</title>
        <authorList>
            <person name="Goeker M."/>
        </authorList>
    </citation>
    <scope>NUCLEOTIDE SEQUENCE [LARGE SCALE GENOMIC DNA]</scope>
    <source>
        <strain evidence="12 13">DSM 16380</strain>
    </source>
</reference>
<evidence type="ECO:0000256" key="6">
    <source>
        <dbReference type="ARBA" id="ARBA00023077"/>
    </source>
</evidence>
<dbReference type="OrthoDB" id="6046653at2"/>
<dbReference type="RefSeq" id="WP_132501933.1">
    <property type="nucleotide sequence ID" value="NZ_LVXA01000001.1"/>
</dbReference>
<evidence type="ECO:0000313" key="12">
    <source>
        <dbReference type="EMBL" id="TCP15975.1"/>
    </source>
</evidence>
<dbReference type="InterPro" id="IPR037066">
    <property type="entry name" value="Plug_dom_sf"/>
</dbReference>
<evidence type="ECO:0000256" key="8">
    <source>
        <dbReference type="ARBA" id="ARBA00023237"/>
    </source>
</evidence>
<evidence type="ECO:0000256" key="9">
    <source>
        <dbReference type="PROSITE-ProRule" id="PRU01360"/>
    </source>
</evidence>
<protein>
    <submittedName>
        <fullName evidence="12">Hemoglobin/transferrin/lactoferrin receptor protein</fullName>
    </submittedName>
</protein>
<proteinExistence type="inferred from homology"/>
<evidence type="ECO:0000256" key="1">
    <source>
        <dbReference type="ARBA" id="ARBA00004571"/>
    </source>
</evidence>
<dbReference type="Gene3D" id="2.170.130.10">
    <property type="entry name" value="TonB-dependent receptor, plug domain"/>
    <property type="match status" value="1"/>
</dbReference>
<keyword evidence="8 9" id="KW-0998">Cell outer membrane</keyword>
<dbReference type="InterPro" id="IPR012910">
    <property type="entry name" value="Plug_dom"/>
</dbReference>
<organism evidence="12 13">
    <name type="scientific">Nicoletella semolina</name>
    <dbReference type="NCBI Taxonomy" id="271160"/>
    <lineage>
        <taxon>Bacteria</taxon>
        <taxon>Pseudomonadati</taxon>
        <taxon>Pseudomonadota</taxon>
        <taxon>Gammaproteobacteria</taxon>
        <taxon>Pasteurellales</taxon>
        <taxon>Pasteurellaceae</taxon>
        <taxon>Nicoletella</taxon>
    </lineage>
</organism>
<comment type="similarity">
    <text evidence="9">Belongs to the TonB-dependent receptor family.</text>
</comment>
<dbReference type="Pfam" id="PF07715">
    <property type="entry name" value="Plug"/>
    <property type="match status" value="1"/>
</dbReference>
<dbReference type="Proteomes" id="UP000295537">
    <property type="component" value="Unassembled WGS sequence"/>
</dbReference>
<dbReference type="AlphaFoldDB" id="A0A4R2N592"/>
<accession>A0A4R2N592</accession>
<comment type="caution">
    <text evidence="12">The sequence shown here is derived from an EMBL/GenBank/DDBJ whole genome shotgun (WGS) entry which is preliminary data.</text>
</comment>
<evidence type="ECO:0000256" key="7">
    <source>
        <dbReference type="ARBA" id="ARBA00023136"/>
    </source>
</evidence>
<dbReference type="EMBL" id="SLXJ01000015">
    <property type="protein sequence ID" value="TCP15975.1"/>
    <property type="molecule type" value="Genomic_DNA"/>
</dbReference>
<evidence type="ECO:0000256" key="4">
    <source>
        <dbReference type="ARBA" id="ARBA00022692"/>
    </source>
</evidence>
<feature type="short sequence motif" description="TonB C-terminal box" evidence="10">
    <location>
        <begin position="876"/>
        <end position="893"/>
    </location>
</feature>
<evidence type="ECO:0000313" key="13">
    <source>
        <dbReference type="Proteomes" id="UP000295537"/>
    </source>
</evidence>
<dbReference type="InterPro" id="IPR039426">
    <property type="entry name" value="TonB-dep_rcpt-like"/>
</dbReference>
<dbReference type="GO" id="GO:0009279">
    <property type="term" value="C:cell outer membrane"/>
    <property type="evidence" value="ECO:0007669"/>
    <property type="project" value="UniProtKB-SubCell"/>
</dbReference>
<dbReference type="InterPro" id="IPR010917">
    <property type="entry name" value="TonB_rcpt_CS"/>
</dbReference>
<sequence length="893" mass="101044">MILNEKHRRMIVIGTVATTVSFISHSKGQSTVPEALGEVFVKGTSTSVTKEDAFIKSKAMSVREVKSDNTQSLDDIVRTVPGAFTNLDKSGGGVNVNIRGLSGFGRVNMTVDGVSQTFYASSADDGGSRGSGTSSFGGLIDPAFIRGVDIERGTFSGKGGVNALMGSADFRTLRLADVIREDNQVGAIANYSLGSNNIGNSYMVAVAAKKNFDNKKLGFIYGYSHRDISQDYKVGDGYGNIKGKEFTFAGYNAAGEPTYIDEFGELWYEPGLPPYNAKALRQKPKSHLAKIEYSDQYNDLVLSYRNYQTGLVGRQIKSDSYQINYHLTSPQNRNVDLNVLYAYNLGKQEYQSGAKIMSLPLQFGGLTTKNTSNTFDVSNTFSNELPFGFLKTTLGVNLLHNEYKKSRHPSELNYRVAKNKHKRGIGALINGSEANTFYPEGEQEFNSVYLDNSLTFGIFTLDANLNWTKNEYRGERWDRIGTGNNESARRSYQRYFGKDFFTNPKYQKILDESFKFNREEFAYEVLQFWDYEEGNSEHESKVDQAILANPDKKYLGYEHISTGRNFKKYEMGEHKYLNHSLGLSAYIHDMFTPFVNYSKTHRSPNIKEIFFSEFDSSGINHLKPENAKTWQLGFNSYRSGLISDQDTFGFKFLVYKTKINDYIHNVKARESRWGSAEPFIKHYNYANKVRIKGLEVELSYDLGRFYLEMAYARQYTNQPLNFTDSSPRVDAPTAQGQWAQGYGLTKLTMLPRDYASLDFGTRWFDQKFILGTKAKYYGESRVTTQNAAIVPCPGTAHGKSGFTHICGYNKEEGVLKKQPIIFDIYAIFKPIKNLQVKAEVQNVFDRAYINPLDANNDSASQFLYQMGVSDDYQYQSNNYARGRTYLVNFNYQF</sequence>
<evidence type="ECO:0000256" key="2">
    <source>
        <dbReference type="ARBA" id="ARBA00022448"/>
    </source>
</evidence>
<keyword evidence="13" id="KW-1185">Reference proteome</keyword>
<keyword evidence="12" id="KW-0675">Receptor</keyword>
<dbReference type="PANTHER" id="PTHR30069">
    <property type="entry name" value="TONB-DEPENDENT OUTER MEMBRANE RECEPTOR"/>
    <property type="match status" value="1"/>
</dbReference>
<evidence type="ECO:0000256" key="5">
    <source>
        <dbReference type="ARBA" id="ARBA00022729"/>
    </source>
</evidence>
<dbReference type="GO" id="GO:0044718">
    <property type="term" value="P:siderophore transmembrane transport"/>
    <property type="evidence" value="ECO:0007669"/>
    <property type="project" value="TreeGrafter"/>
</dbReference>
<feature type="domain" description="TonB-dependent receptor plug" evidence="11">
    <location>
        <begin position="59"/>
        <end position="166"/>
    </location>
</feature>
<keyword evidence="7 9" id="KW-0472">Membrane</keyword>
<evidence type="ECO:0000259" key="11">
    <source>
        <dbReference type="Pfam" id="PF07715"/>
    </source>
</evidence>